<keyword evidence="2" id="KW-1185">Reference proteome</keyword>
<accession>A0A9Q3E5D9</accession>
<proteinExistence type="predicted"/>
<protein>
    <submittedName>
        <fullName evidence="1">Uncharacterized protein</fullName>
    </submittedName>
</protein>
<dbReference type="Proteomes" id="UP000765509">
    <property type="component" value="Unassembled WGS sequence"/>
</dbReference>
<comment type="caution">
    <text evidence="1">The sequence shown here is derived from an EMBL/GenBank/DDBJ whole genome shotgun (WGS) entry which is preliminary data.</text>
</comment>
<organism evidence="1 2">
    <name type="scientific">Austropuccinia psidii MF-1</name>
    <dbReference type="NCBI Taxonomy" id="1389203"/>
    <lineage>
        <taxon>Eukaryota</taxon>
        <taxon>Fungi</taxon>
        <taxon>Dikarya</taxon>
        <taxon>Basidiomycota</taxon>
        <taxon>Pucciniomycotina</taxon>
        <taxon>Pucciniomycetes</taxon>
        <taxon>Pucciniales</taxon>
        <taxon>Sphaerophragmiaceae</taxon>
        <taxon>Austropuccinia</taxon>
    </lineage>
</organism>
<evidence type="ECO:0000313" key="1">
    <source>
        <dbReference type="EMBL" id="MBW0513982.1"/>
    </source>
</evidence>
<gene>
    <name evidence="1" type="ORF">O181_053697</name>
</gene>
<sequence>MTVGTQPHNNIDLINDVSLNHNAQVRRKQRRMLVYMNQTSGLLAIYNPNFSILTLEKKKDYNASFLKLPPQNLLPRPYVLINQHDNPYFQILMYQVNPFSRLTPFFHQLETFIIMLNKISTKTDILHGVMKGT</sequence>
<reference evidence="1" key="1">
    <citation type="submission" date="2021-03" db="EMBL/GenBank/DDBJ databases">
        <title>Draft genome sequence of rust myrtle Austropuccinia psidii MF-1, a brazilian biotype.</title>
        <authorList>
            <person name="Quecine M.C."/>
            <person name="Pachon D.M.R."/>
            <person name="Bonatelli M.L."/>
            <person name="Correr F.H."/>
            <person name="Franceschini L.M."/>
            <person name="Leite T.F."/>
            <person name="Margarido G.R.A."/>
            <person name="Almeida C.A."/>
            <person name="Ferrarezi J.A."/>
            <person name="Labate C.A."/>
        </authorList>
    </citation>
    <scope>NUCLEOTIDE SEQUENCE</scope>
    <source>
        <strain evidence="1">MF-1</strain>
    </source>
</reference>
<dbReference type="AlphaFoldDB" id="A0A9Q3E5D9"/>
<evidence type="ECO:0000313" key="2">
    <source>
        <dbReference type="Proteomes" id="UP000765509"/>
    </source>
</evidence>
<name>A0A9Q3E5D9_9BASI</name>
<dbReference type="EMBL" id="AVOT02023744">
    <property type="protein sequence ID" value="MBW0513982.1"/>
    <property type="molecule type" value="Genomic_DNA"/>
</dbReference>